<dbReference type="AlphaFoldDB" id="A0A6G8HZQ0"/>
<name>A0A6G8HZQ0_9STRE</name>
<dbReference type="KEGG" id="srum:GPZ88_03805"/>
<dbReference type="RefSeq" id="WP_166043488.1">
    <property type="nucleotide sequence ID" value="NZ_CP046919.1"/>
</dbReference>
<sequence length="119" mass="14234">MIYVMQPVWYNKNFYRIIKDILTEHYPNKAVKSRSFYKLIPNHKAPNTYFIINDVHLKAWNGIEVAKKIRSKEPHSNLILISNDLDYQKIYRTHLCFLGVLNLSKINRNDITNYIHDII</sequence>
<evidence type="ECO:0000313" key="1">
    <source>
        <dbReference type="EMBL" id="QIM46258.1"/>
    </source>
</evidence>
<reference evidence="1 2" key="1">
    <citation type="submission" date="2019-12" db="EMBL/GenBank/DDBJ databases">
        <title>Complete genome sequence of Streptococcus sp. CNU G2 isolated frome Bos taurus coreanae.</title>
        <authorList>
            <person name="Park S.Y."/>
            <person name="Kim J.H."/>
            <person name="Seo S.W."/>
        </authorList>
    </citation>
    <scope>NUCLEOTIDE SEQUENCE [LARGE SCALE GENOMIC DNA]</scope>
    <source>
        <strain evidence="1 2">CNU G2</strain>
    </source>
</reference>
<dbReference type="EMBL" id="CP046919">
    <property type="protein sequence ID" value="QIM46258.1"/>
    <property type="molecule type" value="Genomic_DNA"/>
</dbReference>
<protein>
    <submittedName>
        <fullName evidence="1">Response regulator</fullName>
    </submittedName>
</protein>
<evidence type="ECO:0000313" key="2">
    <source>
        <dbReference type="Proteomes" id="UP000503166"/>
    </source>
</evidence>
<dbReference type="Proteomes" id="UP000503166">
    <property type="component" value="Chromosome"/>
</dbReference>
<gene>
    <name evidence="1" type="ORF">GPZ88_03805</name>
</gene>
<proteinExistence type="predicted"/>
<accession>A0A6G8HZQ0</accession>
<organism evidence="1 2">
    <name type="scientific">Streptococcus ruminicola</name>
    <dbReference type="NCBI Taxonomy" id="2686210"/>
    <lineage>
        <taxon>Bacteria</taxon>
        <taxon>Bacillati</taxon>
        <taxon>Bacillota</taxon>
        <taxon>Bacilli</taxon>
        <taxon>Lactobacillales</taxon>
        <taxon>Streptococcaceae</taxon>
        <taxon>Streptococcus</taxon>
    </lineage>
</organism>
<dbReference type="Gene3D" id="3.40.50.2300">
    <property type="match status" value="1"/>
</dbReference>